<proteinExistence type="predicted"/>
<gene>
    <name evidence="2" type="primary">AlNc14C168G7948</name>
    <name evidence="2" type="ORF">ALNC14_089500</name>
</gene>
<evidence type="ECO:0000256" key="1">
    <source>
        <dbReference type="SAM" id="MobiDB-lite"/>
    </source>
</evidence>
<feature type="region of interest" description="Disordered" evidence="1">
    <location>
        <begin position="22"/>
        <end position="49"/>
    </location>
</feature>
<reference evidence="2" key="1">
    <citation type="journal article" date="2011" name="PLoS Biol.">
        <title>Gene gain and loss during evolution of obligate parasitism in the white rust pathogen of Arabidopsis thaliana.</title>
        <authorList>
            <person name="Kemen E."/>
            <person name="Gardiner A."/>
            <person name="Schultz-Larsen T."/>
            <person name="Kemen A.C."/>
            <person name="Balmuth A.L."/>
            <person name="Robert-Seilaniantz A."/>
            <person name="Bailey K."/>
            <person name="Holub E."/>
            <person name="Studholme D.J."/>
            <person name="Maclean D."/>
            <person name="Jones J.D."/>
        </authorList>
    </citation>
    <scope>NUCLEOTIDE SEQUENCE</scope>
</reference>
<accession>F0WNB7</accession>
<organism evidence="2">
    <name type="scientific">Albugo laibachii Nc14</name>
    <dbReference type="NCBI Taxonomy" id="890382"/>
    <lineage>
        <taxon>Eukaryota</taxon>
        <taxon>Sar</taxon>
        <taxon>Stramenopiles</taxon>
        <taxon>Oomycota</taxon>
        <taxon>Peronosporomycetes</taxon>
        <taxon>Albuginales</taxon>
        <taxon>Albuginaceae</taxon>
        <taxon>Albugo</taxon>
    </lineage>
</organism>
<evidence type="ECO:0000313" key="2">
    <source>
        <dbReference type="EMBL" id="CCA22807.1"/>
    </source>
</evidence>
<dbReference type="AlphaFoldDB" id="F0WNB7"/>
<reference evidence="2" key="2">
    <citation type="submission" date="2011-02" db="EMBL/GenBank/DDBJ databases">
        <authorList>
            <person name="MacLean D."/>
        </authorList>
    </citation>
    <scope>NUCLEOTIDE SEQUENCE</scope>
</reference>
<sequence>MLGVLCEFSHSIIRFIATTTSRHGHNHDFQMKPNSQRSLGAGTPARNNQ</sequence>
<dbReference type="EMBL" id="FR824213">
    <property type="protein sequence ID" value="CCA22807.1"/>
    <property type="molecule type" value="Genomic_DNA"/>
</dbReference>
<protein>
    <submittedName>
        <fullName evidence="2">AlNc14C168G7948 protein</fullName>
    </submittedName>
</protein>
<name>F0WNB7_9STRA</name>
<dbReference type="HOGENOM" id="CLU_3145594_0_0_1"/>